<keyword evidence="3" id="KW-1185">Reference proteome</keyword>
<evidence type="ECO:0000256" key="1">
    <source>
        <dbReference type="SAM" id="Phobius"/>
    </source>
</evidence>
<evidence type="ECO:0000313" key="3">
    <source>
        <dbReference type="Proteomes" id="UP001558713"/>
    </source>
</evidence>
<dbReference type="Proteomes" id="UP001558713">
    <property type="component" value="Unassembled WGS sequence"/>
</dbReference>
<feature type="transmembrane region" description="Helical" evidence="1">
    <location>
        <begin position="6"/>
        <end position="30"/>
    </location>
</feature>
<dbReference type="PANTHER" id="PTHR33973:SF4">
    <property type="entry name" value="OS07G0153300 PROTEIN"/>
    <property type="match status" value="1"/>
</dbReference>
<evidence type="ECO:0008006" key="4">
    <source>
        <dbReference type="Google" id="ProtNLM"/>
    </source>
</evidence>
<keyword evidence="1" id="KW-1133">Transmembrane helix</keyword>
<dbReference type="AlphaFoldDB" id="A0ABD1AU56"/>
<proteinExistence type="predicted"/>
<keyword evidence="1" id="KW-0812">Transmembrane</keyword>
<protein>
    <recommendedName>
        <fullName evidence="4">DUF1365 domain-containing protein</fullName>
    </recommendedName>
</protein>
<evidence type="ECO:0000313" key="2">
    <source>
        <dbReference type="EMBL" id="KAL1205140.1"/>
    </source>
</evidence>
<sequence length="313" mass="35905">MELLYLLCSILYTAITSFFLSLLLPFRFLLHRLFPSRAAVDPNVSFYEGTVWHDRLRPVRHSFRYSVRYALFDLEKALTVPPDHLSADEVRLVACTTGPIFLLTIPPSVGYEQNPLSLYYCYNLEGSSKRLSKCIAQVTNTPWGERVTFVFNPESDLVAKSLQVSPFMDMLGNWKIRANEPGDDLSVSISSQHPHHGNYFSATLKAKRIPQTQVSDPAVFFWLMPHKVALWIYWHALKLWWKNVPFIQHPRYSNPSYREESAKRDQELCCGGLDGSASDQTIKFDGFKPNCCSSSTSFGGCRFAWRDANWPWS</sequence>
<dbReference type="Pfam" id="PF07103">
    <property type="entry name" value="DUF1365"/>
    <property type="match status" value="1"/>
</dbReference>
<accession>A0ABD1AU56</accession>
<organism evidence="2 3">
    <name type="scientific">Cardamine amara subsp. amara</name>
    <dbReference type="NCBI Taxonomy" id="228776"/>
    <lineage>
        <taxon>Eukaryota</taxon>
        <taxon>Viridiplantae</taxon>
        <taxon>Streptophyta</taxon>
        <taxon>Embryophyta</taxon>
        <taxon>Tracheophyta</taxon>
        <taxon>Spermatophyta</taxon>
        <taxon>Magnoliopsida</taxon>
        <taxon>eudicotyledons</taxon>
        <taxon>Gunneridae</taxon>
        <taxon>Pentapetalae</taxon>
        <taxon>rosids</taxon>
        <taxon>malvids</taxon>
        <taxon>Brassicales</taxon>
        <taxon>Brassicaceae</taxon>
        <taxon>Cardamineae</taxon>
        <taxon>Cardamine</taxon>
    </lineage>
</organism>
<name>A0ABD1AU56_CARAN</name>
<dbReference type="EMBL" id="JBANAX010000525">
    <property type="protein sequence ID" value="KAL1205140.1"/>
    <property type="molecule type" value="Genomic_DNA"/>
</dbReference>
<comment type="caution">
    <text evidence="2">The sequence shown here is derived from an EMBL/GenBank/DDBJ whole genome shotgun (WGS) entry which is preliminary data.</text>
</comment>
<dbReference type="InterPro" id="IPR010775">
    <property type="entry name" value="DUF1365"/>
</dbReference>
<reference evidence="2 3" key="1">
    <citation type="submission" date="2024-04" db="EMBL/GenBank/DDBJ databases">
        <title>Genome assembly C_amara_ONT_v2.</title>
        <authorList>
            <person name="Yant L."/>
            <person name="Moore C."/>
            <person name="Slenker M."/>
        </authorList>
    </citation>
    <scope>NUCLEOTIDE SEQUENCE [LARGE SCALE GENOMIC DNA]</scope>
    <source>
        <tissue evidence="2">Leaf</tissue>
    </source>
</reference>
<dbReference type="PANTHER" id="PTHR33973">
    <property type="entry name" value="OS07G0153300 PROTEIN"/>
    <property type="match status" value="1"/>
</dbReference>
<keyword evidence="1" id="KW-0472">Membrane</keyword>
<gene>
    <name evidence="2" type="ORF">V5N11_016480</name>
</gene>